<name>A0A1Z5SPX1_HORWE</name>
<dbReference type="GO" id="GO:0004497">
    <property type="term" value="F:monooxygenase activity"/>
    <property type="evidence" value="ECO:0007669"/>
    <property type="project" value="InterPro"/>
</dbReference>
<keyword evidence="4" id="KW-0805">Transcription regulation</keyword>
<evidence type="ECO:0000313" key="10">
    <source>
        <dbReference type="EMBL" id="OTA22781.1"/>
    </source>
</evidence>
<dbReference type="Gene3D" id="4.10.240.10">
    <property type="entry name" value="Zn(2)-C6 fungal-type DNA-binding domain"/>
    <property type="match status" value="1"/>
</dbReference>
<dbReference type="Proteomes" id="UP000194280">
    <property type="component" value="Unassembled WGS sequence"/>
</dbReference>
<feature type="domain" description="Zn(2)-C6 fungal-type" evidence="9">
    <location>
        <begin position="535"/>
        <end position="562"/>
    </location>
</feature>
<dbReference type="Pfam" id="PF04082">
    <property type="entry name" value="Fungal_trans"/>
    <property type="match status" value="1"/>
</dbReference>
<dbReference type="PANTHER" id="PTHR47660">
    <property type="entry name" value="TRANSCRIPTION FACTOR WITH C2H2 AND ZN(2)-CYS(6) DNA BINDING DOMAIN (EUROFUNG)-RELATED-RELATED"/>
    <property type="match status" value="1"/>
</dbReference>
<keyword evidence="7" id="KW-0349">Heme</keyword>
<keyword evidence="2" id="KW-0862">Zinc</keyword>
<evidence type="ECO:0000256" key="6">
    <source>
        <dbReference type="ARBA" id="ARBA00023242"/>
    </source>
</evidence>
<dbReference type="InterPro" id="IPR007219">
    <property type="entry name" value="XnlR_reg_dom"/>
</dbReference>
<evidence type="ECO:0000256" key="3">
    <source>
        <dbReference type="ARBA" id="ARBA00023004"/>
    </source>
</evidence>
<feature type="region of interest" description="Disordered" evidence="8">
    <location>
        <begin position="566"/>
        <end position="596"/>
    </location>
</feature>
<dbReference type="GO" id="GO:0003677">
    <property type="term" value="F:DNA binding"/>
    <property type="evidence" value="ECO:0007669"/>
    <property type="project" value="InterPro"/>
</dbReference>
<dbReference type="InterPro" id="IPR002401">
    <property type="entry name" value="Cyt_P450_E_grp-I"/>
</dbReference>
<evidence type="ECO:0000313" key="11">
    <source>
        <dbReference type="Proteomes" id="UP000194280"/>
    </source>
</evidence>
<dbReference type="PROSITE" id="PS50048">
    <property type="entry name" value="ZN2_CY6_FUNGAL_2"/>
    <property type="match status" value="1"/>
</dbReference>
<evidence type="ECO:0000256" key="8">
    <source>
        <dbReference type="SAM" id="MobiDB-lite"/>
    </source>
</evidence>
<dbReference type="OrthoDB" id="40579at2759"/>
<sequence>MTIAALLLALAAGSGFVVVSYILWQCFCSPLSQFPGPFAARFTNLWRAIDVACGRPDITQKALHQQYGSAVRLGPNFISLSDPELKKTIYNVKGNFEKSAFYNVNDVKVGSKIVSTVFGVRSNADHAAQMKPIQRHYTLGNVLTCEPLVDRTTKSFLETLDKRFAADAKPFHLDEYLLYYSWDVISEMTFGAPLSFLDKGTDIENILKDAESSLDYFAVVGQMPWLDFLLDKNPIHSIGPGSYGAVVRIAFERTMQRLKEADTRPEDAPKDFLDFFIDKKDAAIEKSSTNQTDVQQIIGWLMINLMAGADTTAATLRSIFYFVMKNPTVYRKLRDELAEAGLTVPVAYKAAQSLPYLSAVVREACRMCPGVGLPLERIVPAEGLELPDGRYIPAGTIVGMNAWVVHGDKDVYGQDADSFNPSRWLRNVEAGETEDEFSARSKRMRDAELTFGGGNRICAGRHVSMLEIYKVTATLLLRYNIQLTDPKREWDLQNSWFVRQSGIEVTIERRDLLNRHRAAHWKTDNEPLRKRTGRACEACIKAKTKCEEQRPCARCKSRDQICQESEGRRTSINQAASPDLTDDSPSTAQGGFEQFAGNGGSHAYSQAFNGYREATNGIGAEAIGNLSQVGSAEQPLPTTSSSQMEEANLLLGLNSRNLNESGLGPSQALDHDFHSTAFANADVNFPDFFEQIMMPEGGGRHQYTAPFDVSNFTQDLPIDSCDFDFSLLSTGLTRPSTASGHRQGHTNRADETPHSDIHLRTKAFEESPWSWSHWIPERYSHAFSGQEEINVQENRVHSADQLTSPASIRIMHFDIEQPARDRMIRVVTKVAHRHLAMPSFPSLELLEDLLDVFISQDSNEITSFIHAGTFNSQTARTELLLASVAAGARFVALPQVWKMGLVIQEVVRLAIADVFESDNSTTRELQAVQTMYLWLHIGAFSGLRRKTEIALSFLQSPITMLSWSNAFKRSRYKIITPDLNDSDDELEAKWRAWAEQESLKRLIIAFFILDSQVAIVNMKNALISPAQMQVPLPASRDMWLAPNAHAWRNVYYGVKLPDANPESLTMLDFFGNNVVLQQLGNMVDHRLCMLAACHGLGHEVWSFCQHARLLVHWKNQGRRDRWLAHQTQQRDLNDDLSTLQMHCELQISSSQEALFTLELHLMTLHVDLEDVQTFSGKSGEEEARKVLPRIREWTDSAGARTALRHAGQIFLIARSFEKTKLRDFYAVAVYHAALTMWVYGMVASNSGLQSGEDASLNTSTYLPSGGPCGAPRQHIALDGSDEKSLKAFTLLGQGVPGIHDLNGDFVPLLNCKAIMSIATALLHNNFPQSIHGLPALVANLASLLNELSRLSSRE</sequence>
<dbReference type="GO" id="GO:0008270">
    <property type="term" value="F:zinc ion binding"/>
    <property type="evidence" value="ECO:0007669"/>
    <property type="project" value="InterPro"/>
</dbReference>
<protein>
    <recommendedName>
        <fullName evidence="9">Zn(2)-C6 fungal-type domain-containing protein</fullName>
    </recommendedName>
</protein>
<keyword evidence="3 7" id="KW-0408">Iron</keyword>
<evidence type="ECO:0000256" key="2">
    <source>
        <dbReference type="ARBA" id="ARBA00022833"/>
    </source>
</evidence>
<dbReference type="SUPFAM" id="SSF48264">
    <property type="entry name" value="Cytochrome P450"/>
    <property type="match status" value="1"/>
</dbReference>
<dbReference type="SMART" id="SM00066">
    <property type="entry name" value="GAL4"/>
    <property type="match status" value="1"/>
</dbReference>
<dbReference type="Pfam" id="PF00067">
    <property type="entry name" value="p450"/>
    <property type="match status" value="1"/>
</dbReference>
<dbReference type="EMBL" id="MUNK01000343">
    <property type="protein sequence ID" value="OTA22781.1"/>
    <property type="molecule type" value="Genomic_DNA"/>
</dbReference>
<dbReference type="SUPFAM" id="SSF57701">
    <property type="entry name" value="Zn2/Cys6 DNA-binding domain"/>
    <property type="match status" value="1"/>
</dbReference>
<organism evidence="10 11">
    <name type="scientific">Hortaea werneckii EXF-2000</name>
    <dbReference type="NCBI Taxonomy" id="1157616"/>
    <lineage>
        <taxon>Eukaryota</taxon>
        <taxon>Fungi</taxon>
        <taxon>Dikarya</taxon>
        <taxon>Ascomycota</taxon>
        <taxon>Pezizomycotina</taxon>
        <taxon>Dothideomycetes</taxon>
        <taxon>Dothideomycetidae</taxon>
        <taxon>Mycosphaerellales</taxon>
        <taxon>Teratosphaeriaceae</taxon>
        <taxon>Hortaea</taxon>
    </lineage>
</organism>
<feature type="binding site" description="axial binding residue" evidence="7">
    <location>
        <position position="458"/>
    </location>
    <ligand>
        <name>heme</name>
        <dbReference type="ChEBI" id="CHEBI:30413"/>
    </ligand>
    <ligandPart>
        <name>Fe</name>
        <dbReference type="ChEBI" id="CHEBI:18248"/>
    </ligandPart>
</feature>
<keyword evidence="1 7" id="KW-0479">Metal-binding</keyword>
<dbReference type="GO" id="GO:0000981">
    <property type="term" value="F:DNA-binding transcription factor activity, RNA polymerase II-specific"/>
    <property type="evidence" value="ECO:0007669"/>
    <property type="project" value="InterPro"/>
</dbReference>
<dbReference type="GO" id="GO:0020037">
    <property type="term" value="F:heme binding"/>
    <property type="evidence" value="ECO:0007669"/>
    <property type="project" value="InterPro"/>
</dbReference>
<dbReference type="PANTHER" id="PTHR47660:SF2">
    <property type="entry name" value="TRANSCRIPTION FACTOR WITH C2H2 AND ZN(2)-CYS(6) DNA BINDING DOMAIN (EUROFUNG)"/>
    <property type="match status" value="1"/>
</dbReference>
<evidence type="ECO:0000256" key="5">
    <source>
        <dbReference type="ARBA" id="ARBA00023163"/>
    </source>
</evidence>
<dbReference type="VEuPathDB" id="FungiDB:BTJ68_13249"/>
<feature type="region of interest" description="Disordered" evidence="8">
    <location>
        <begin position="734"/>
        <end position="756"/>
    </location>
</feature>
<comment type="cofactor">
    <cofactor evidence="7">
        <name>heme</name>
        <dbReference type="ChEBI" id="CHEBI:30413"/>
    </cofactor>
</comment>
<proteinExistence type="predicted"/>
<dbReference type="Gene3D" id="1.10.630.10">
    <property type="entry name" value="Cytochrome P450"/>
    <property type="match status" value="1"/>
</dbReference>
<dbReference type="InterPro" id="IPR001138">
    <property type="entry name" value="Zn2Cys6_DnaBD"/>
</dbReference>
<dbReference type="GO" id="GO:0016705">
    <property type="term" value="F:oxidoreductase activity, acting on paired donors, with incorporation or reduction of molecular oxygen"/>
    <property type="evidence" value="ECO:0007669"/>
    <property type="project" value="InterPro"/>
</dbReference>
<gene>
    <name evidence="10" type="ORF">BTJ68_13249</name>
</gene>
<dbReference type="PROSITE" id="PS00086">
    <property type="entry name" value="CYTOCHROME_P450"/>
    <property type="match status" value="1"/>
</dbReference>
<dbReference type="InterPro" id="IPR017972">
    <property type="entry name" value="Cyt_P450_CS"/>
</dbReference>
<dbReference type="InParanoid" id="A0A1Z5SPX1"/>
<evidence type="ECO:0000259" key="9">
    <source>
        <dbReference type="PROSITE" id="PS50048"/>
    </source>
</evidence>
<dbReference type="PRINTS" id="PR00463">
    <property type="entry name" value="EP450I"/>
</dbReference>
<dbReference type="GO" id="GO:0006351">
    <property type="term" value="P:DNA-templated transcription"/>
    <property type="evidence" value="ECO:0007669"/>
    <property type="project" value="InterPro"/>
</dbReference>
<dbReference type="STRING" id="1157616.A0A1Z5SPX1"/>
<dbReference type="InterPro" id="IPR036864">
    <property type="entry name" value="Zn2-C6_fun-type_DNA-bd_sf"/>
</dbReference>
<dbReference type="PRINTS" id="PR00385">
    <property type="entry name" value="P450"/>
</dbReference>
<feature type="compositionally biased region" description="Basic and acidic residues" evidence="8">
    <location>
        <begin position="747"/>
        <end position="756"/>
    </location>
</feature>
<evidence type="ECO:0000256" key="4">
    <source>
        <dbReference type="ARBA" id="ARBA00023015"/>
    </source>
</evidence>
<evidence type="ECO:0000256" key="1">
    <source>
        <dbReference type="ARBA" id="ARBA00022723"/>
    </source>
</evidence>
<reference evidence="10 11" key="1">
    <citation type="submission" date="2017-01" db="EMBL/GenBank/DDBJ databases">
        <title>The recent genome duplication of the halophilic yeast Hortaea werneckii: insights from long-read sequencing.</title>
        <authorList>
            <person name="Sinha S."/>
            <person name="Flibotte S."/>
            <person name="Neira M."/>
            <person name="Lenassi M."/>
            <person name="Gostincar C."/>
            <person name="Stajich J.E."/>
            <person name="Nislow C.E."/>
        </authorList>
    </citation>
    <scope>NUCLEOTIDE SEQUENCE [LARGE SCALE GENOMIC DNA]</scope>
    <source>
        <strain evidence="10 11">EXF-2000</strain>
    </source>
</reference>
<evidence type="ECO:0000256" key="7">
    <source>
        <dbReference type="PIRSR" id="PIRSR602401-1"/>
    </source>
</evidence>
<comment type="caution">
    <text evidence="10">The sequence shown here is derived from an EMBL/GenBank/DDBJ whole genome shotgun (WGS) entry which is preliminary data.</text>
</comment>
<dbReference type="CDD" id="cd00067">
    <property type="entry name" value="GAL4"/>
    <property type="match status" value="1"/>
</dbReference>
<accession>A0A1Z5SPX1</accession>
<keyword evidence="6" id="KW-0539">Nucleus</keyword>
<dbReference type="GO" id="GO:0005506">
    <property type="term" value="F:iron ion binding"/>
    <property type="evidence" value="ECO:0007669"/>
    <property type="project" value="InterPro"/>
</dbReference>
<dbReference type="InterPro" id="IPR001128">
    <property type="entry name" value="Cyt_P450"/>
</dbReference>
<keyword evidence="5" id="KW-0804">Transcription</keyword>
<dbReference type="CDD" id="cd11060">
    <property type="entry name" value="CYP57A1-like"/>
    <property type="match status" value="1"/>
</dbReference>
<keyword evidence="11" id="KW-1185">Reference proteome</keyword>
<dbReference type="InterPro" id="IPR036396">
    <property type="entry name" value="Cyt_P450_sf"/>
</dbReference>